<accession>A0A7V7KYB7</accession>
<protein>
    <submittedName>
        <fullName evidence="2">Outer membrane protein assembly factor BamC</fullName>
    </submittedName>
</protein>
<keyword evidence="1" id="KW-1133">Transmembrane helix</keyword>
<dbReference type="Gene3D" id="3.30.310.170">
    <property type="entry name" value="Outer membrane protein assembly factor BamC"/>
    <property type="match status" value="1"/>
</dbReference>
<keyword evidence="1" id="KW-0812">Transmembrane</keyword>
<keyword evidence="3" id="KW-1185">Reference proteome</keyword>
<comment type="caution">
    <text evidence="2">The sequence shown here is derived from an EMBL/GenBank/DDBJ whole genome shotgun (WGS) entry which is preliminary data.</text>
</comment>
<dbReference type="InterPro" id="IPR010653">
    <property type="entry name" value="NlpB/DapX"/>
</dbReference>
<evidence type="ECO:0000256" key="1">
    <source>
        <dbReference type="SAM" id="Phobius"/>
    </source>
</evidence>
<sequence>MRCVVSGTRRLNFSKEIIMKPVLGALSVVLLGSLSGCGYIYGEDGYFRDRGSDYQAAQIKPRMEVPDGIESKPIGDLLPVPGQVTGNQEFDEFEMPRPQAMLVSAEASEFSLQQDDARRWVHAQRSPADTWPLVRQFWNDYQIGIASESASLGEVETDWLAFDVQADNPLVRRISPALGEGRSEEDEHRFRMRVEPGVQSGSSEIFILHTHRSQGGNRDEWPENSDNLNLERAVLAELESYLSQSRADGSTSLVASQEGLIAQRATLDEDGAGNAVLNIQSDFNRTWAAVGDALGQADILVTDLDRSSGVYYVDLDQTASSQQEKPGFFGRLFGRDEDEEVTARPLQVRLTQVSNGVQVTVERSIETAAEGDEAQALLTRIRDNLN</sequence>
<name>A0A7V7KYB7_9GAMM</name>
<proteinExistence type="predicted"/>
<dbReference type="InterPro" id="IPR042268">
    <property type="entry name" value="BamC_C"/>
</dbReference>
<dbReference type="OrthoDB" id="9772575at2"/>
<dbReference type="EMBL" id="QOVF01000001">
    <property type="protein sequence ID" value="KAA0695921.1"/>
    <property type="molecule type" value="Genomic_DNA"/>
</dbReference>
<dbReference type="Proteomes" id="UP000463138">
    <property type="component" value="Unassembled WGS sequence"/>
</dbReference>
<keyword evidence="1" id="KW-0472">Membrane</keyword>
<reference evidence="2 3" key="1">
    <citation type="submission" date="2018-07" db="EMBL/GenBank/DDBJ databases">
        <title>Pseudomonas laoshanensis sp. nov., isolated from soil.</title>
        <authorList>
            <person name="Sun J."/>
            <person name="Yu L."/>
            <person name="Wang M."/>
            <person name="Zhang C."/>
        </authorList>
    </citation>
    <scope>NUCLEOTIDE SEQUENCE [LARGE SCALE GENOMIC DNA]</scope>
    <source>
        <strain evidence="2 3">Y22</strain>
    </source>
</reference>
<dbReference type="AlphaFoldDB" id="A0A7V7KYB7"/>
<gene>
    <name evidence="2" type="ORF">DT594_00680</name>
</gene>
<dbReference type="Pfam" id="PF06804">
    <property type="entry name" value="Lipoprotein_18"/>
    <property type="match status" value="1"/>
</dbReference>
<feature type="transmembrane region" description="Helical" evidence="1">
    <location>
        <begin position="21"/>
        <end position="42"/>
    </location>
</feature>
<organism evidence="2 3">
    <name type="scientific">Halopseudomonas laoshanensis</name>
    <dbReference type="NCBI Taxonomy" id="2268758"/>
    <lineage>
        <taxon>Bacteria</taxon>
        <taxon>Pseudomonadati</taxon>
        <taxon>Pseudomonadota</taxon>
        <taxon>Gammaproteobacteria</taxon>
        <taxon>Pseudomonadales</taxon>
        <taxon>Pseudomonadaceae</taxon>
        <taxon>Halopseudomonas</taxon>
    </lineage>
</organism>
<evidence type="ECO:0000313" key="3">
    <source>
        <dbReference type="Proteomes" id="UP000463138"/>
    </source>
</evidence>
<evidence type="ECO:0000313" key="2">
    <source>
        <dbReference type="EMBL" id="KAA0695921.1"/>
    </source>
</evidence>